<evidence type="ECO:0000313" key="2">
    <source>
        <dbReference type="EMBL" id="OLF48255.1"/>
    </source>
</evidence>
<protein>
    <recommendedName>
        <fullName evidence="4">DUF3278 domain-containing protein</fullName>
    </recommendedName>
</protein>
<feature type="transmembrane region" description="Helical" evidence="1">
    <location>
        <begin position="137"/>
        <end position="160"/>
    </location>
</feature>
<dbReference type="Pfam" id="PF11683">
    <property type="entry name" value="DUF3278"/>
    <property type="match status" value="1"/>
</dbReference>
<dbReference type="Proteomes" id="UP000186890">
    <property type="component" value="Unassembled WGS sequence"/>
</dbReference>
<feature type="transmembrane region" description="Helical" evidence="1">
    <location>
        <begin position="104"/>
        <end position="125"/>
    </location>
</feature>
<feature type="transmembrane region" description="Helical" evidence="1">
    <location>
        <begin position="61"/>
        <end position="83"/>
    </location>
</feature>
<accession>A0A1Q8E8Y4</accession>
<dbReference type="AlphaFoldDB" id="A0A1Q8E8Y4"/>
<comment type="caution">
    <text evidence="2">The sequence shown here is derived from an EMBL/GenBank/DDBJ whole genome shotgun (WGS) entry which is preliminary data.</text>
</comment>
<keyword evidence="1" id="KW-0812">Transmembrane</keyword>
<feature type="transmembrane region" description="Helical" evidence="1">
    <location>
        <begin position="36"/>
        <end position="55"/>
    </location>
</feature>
<keyword evidence="1" id="KW-0472">Membrane</keyword>
<dbReference type="RefSeq" id="WP_075104605.1">
    <property type="nucleotide sequence ID" value="NZ_MSJM01000003.1"/>
</dbReference>
<organism evidence="2 3">
    <name type="scientific">Streptococcus cuniculi</name>
    <dbReference type="NCBI Taxonomy" id="1432788"/>
    <lineage>
        <taxon>Bacteria</taxon>
        <taxon>Bacillati</taxon>
        <taxon>Bacillota</taxon>
        <taxon>Bacilli</taxon>
        <taxon>Lactobacillales</taxon>
        <taxon>Streptococcaceae</taxon>
        <taxon>Streptococcus</taxon>
    </lineage>
</organism>
<evidence type="ECO:0000313" key="3">
    <source>
        <dbReference type="Proteomes" id="UP000186890"/>
    </source>
</evidence>
<sequence>MKKEDLHLRFIRYFYTITGDLDEYSVQEINYFGNNMYMLIYITVFLAIILGLLGFEDLAELILVIGFILPLAKQSALIRRLGLHKLEIAPSELKMARQKMFKRTLLETAGIVLFAILIFLMLWHMKIPQESGDSFETFWYIAAPLASLLITSVSFVCFFITNRRNIVIVED</sequence>
<gene>
    <name evidence="2" type="ORF">BU202_04490</name>
</gene>
<name>A0A1Q8E8Y4_9STRE</name>
<reference evidence="3" key="1">
    <citation type="submission" date="2016-12" db="EMBL/GenBank/DDBJ databases">
        <authorList>
            <person name="Gulvik C.A."/>
        </authorList>
    </citation>
    <scope>NUCLEOTIDE SEQUENCE [LARGE SCALE GENOMIC DNA]</scope>
    <source>
        <strain evidence="3">NED12-00049-6B</strain>
    </source>
</reference>
<evidence type="ECO:0000256" key="1">
    <source>
        <dbReference type="SAM" id="Phobius"/>
    </source>
</evidence>
<dbReference type="EMBL" id="MSJM01000003">
    <property type="protein sequence ID" value="OLF48255.1"/>
    <property type="molecule type" value="Genomic_DNA"/>
</dbReference>
<keyword evidence="3" id="KW-1185">Reference proteome</keyword>
<evidence type="ECO:0008006" key="4">
    <source>
        <dbReference type="Google" id="ProtNLM"/>
    </source>
</evidence>
<dbReference type="OrthoDB" id="2219358at2"/>
<keyword evidence="1" id="KW-1133">Transmembrane helix</keyword>
<proteinExistence type="predicted"/>
<dbReference type="InterPro" id="IPR021697">
    <property type="entry name" value="DUF3278"/>
</dbReference>